<dbReference type="AlphaFoldDB" id="A0A6N8J534"/>
<organism evidence="5 6">
    <name type="scientific">Chitinophaga oryziterrae</name>
    <dbReference type="NCBI Taxonomy" id="1031224"/>
    <lineage>
        <taxon>Bacteria</taxon>
        <taxon>Pseudomonadati</taxon>
        <taxon>Bacteroidota</taxon>
        <taxon>Chitinophagia</taxon>
        <taxon>Chitinophagales</taxon>
        <taxon>Chitinophagaceae</taxon>
        <taxon>Chitinophaga</taxon>
    </lineage>
</organism>
<dbReference type="PANTHER" id="PTHR42756">
    <property type="entry name" value="TRANSCRIPTIONAL REGULATOR, MARR"/>
    <property type="match status" value="1"/>
</dbReference>
<keyword evidence="3" id="KW-0804">Transcription</keyword>
<dbReference type="InterPro" id="IPR000835">
    <property type="entry name" value="HTH_MarR-typ"/>
</dbReference>
<evidence type="ECO:0000256" key="2">
    <source>
        <dbReference type="ARBA" id="ARBA00023125"/>
    </source>
</evidence>
<evidence type="ECO:0000256" key="1">
    <source>
        <dbReference type="ARBA" id="ARBA00023015"/>
    </source>
</evidence>
<feature type="domain" description="HTH marR-type" evidence="4">
    <location>
        <begin position="1"/>
        <end position="139"/>
    </location>
</feature>
<evidence type="ECO:0000259" key="4">
    <source>
        <dbReference type="PROSITE" id="PS50995"/>
    </source>
</evidence>
<dbReference type="OrthoDB" id="5419426at2"/>
<dbReference type="GO" id="GO:0003700">
    <property type="term" value="F:DNA-binding transcription factor activity"/>
    <property type="evidence" value="ECO:0007669"/>
    <property type="project" value="InterPro"/>
</dbReference>
<comment type="caution">
    <text evidence="5">The sequence shown here is derived from an EMBL/GenBank/DDBJ whole genome shotgun (WGS) entry which is preliminary data.</text>
</comment>
<dbReference type="Pfam" id="PF01047">
    <property type="entry name" value="MarR"/>
    <property type="match status" value="1"/>
</dbReference>
<dbReference type="PRINTS" id="PR00598">
    <property type="entry name" value="HTHMARR"/>
</dbReference>
<proteinExistence type="predicted"/>
<dbReference type="RefSeq" id="WP_157298781.1">
    <property type="nucleotide sequence ID" value="NZ_BAAAZB010000005.1"/>
</dbReference>
<sequence>MLTKQTAIQNIRAFNRFYTDVIGLLNKHLLDSDYSLAEVRVMYEISVGKEVQASQIMAAMSIDKSYLSRILKKLEKDGIITKSLSPQDARALSISLTAKGKKLFDTLNKASDHQIGQLIETLSSAQQQELVSHMHSIISILNK</sequence>
<keyword evidence="1" id="KW-0805">Transcription regulation</keyword>
<gene>
    <name evidence="5" type="ORF">GO495_06135</name>
</gene>
<dbReference type="EMBL" id="WRXO01000001">
    <property type="protein sequence ID" value="MVT40153.1"/>
    <property type="molecule type" value="Genomic_DNA"/>
</dbReference>
<evidence type="ECO:0000313" key="6">
    <source>
        <dbReference type="Proteomes" id="UP000468388"/>
    </source>
</evidence>
<dbReference type="PROSITE" id="PS50995">
    <property type="entry name" value="HTH_MARR_2"/>
    <property type="match status" value="1"/>
</dbReference>
<evidence type="ECO:0000313" key="5">
    <source>
        <dbReference type="EMBL" id="MVT40153.1"/>
    </source>
</evidence>
<dbReference type="SUPFAM" id="SSF46785">
    <property type="entry name" value="Winged helix' DNA-binding domain"/>
    <property type="match status" value="1"/>
</dbReference>
<keyword evidence="2" id="KW-0238">DNA-binding</keyword>
<dbReference type="Proteomes" id="UP000468388">
    <property type="component" value="Unassembled WGS sequence"/>
</dbReference>
<dbReference type="PANTHER" id="PTHR42756:SF1">
    <property type="entry name" value="TRANSCRIPTIONAL REPRESSOR OF EMRAB OPERON"/>
    <property type="match status" value="1"/>
</dbReference>
<protein>
    <submittedName>
        <fullName evidence="5">MarR family transcriptional regulator</fullName>
    </submittedName>
</protein>
<reference evidence="5 6" key="1">
    <citation type="submission" date="2019-12" db="EMBL/GenBank/DDBJ databases">
        <title>The draft genomic sequence of strain Chitinophaga oryziterrae JCM 16595.</title>
        <authorList>
            <person name="Zhang X."/>
        </authorList>
    </citation>
    <scope>NUCLEOTIDE SEQUENCE [LARGE SCALE GENOMIC DNA]</scope>
    <source>
        <strain evidence="5 6">JCM 16595</strain>
    </source>
</reference>
<dbReference type="InterPro" id="IPR036388">
    <property type="entry name" value="WH-like_DNA-bd_sf"/>
</dbReference>
<accession>A0A6N8J534</accession>
<keyword evidence="6" id="KW-1185">Reference proteome</keyword>
<dbReference type="InterPro" id="IPR036390">
    <property type="entry name" value="WH_DNA-bd_sf"/>
</dbReference>
<dbReference type="GO" id="GO:0003677">
    <property type="term" value="F:DNA binding"/>
    <property type="evidence" value="ECO:0007669"/>
    <property type="project" value="UniProtKB-KW"/>
</dbReference>
<name>A0A6N8J534_9BACT</name>
<evidence type="ECO:0000256" key="3">
    <source>
        <dbReference type="ARBA" id="ARBA00023163"/>
    </source>
</evidence>
<dbReference type="Gene3D" id="1.10.10.10">
    <property type="entry name" value="Winged helix-like DNA-binding domain superfamily/Winged helix DNA-binding domain"/>
    <property type="match status" value="1"/>
</dbReference>
<dbReference type="SMART" id="SM00347">
    <property type="entry name" value="HTH_MARR"/>
    <property type="match status" value="1"/>
</dbReference>